<dbReference type="PANTHER" id="PTHR44846:SF1">
    <property type="entry name" value="MANNOSYL-D-GLYCERATE TRANSPORT_METABOLISM SYSTEM REPRESSOR MNGR-RELATED"/>
    <property type="match status" value="1"/>
</dbReference>
<dbReference type="Proteomes" id="UP001156701">
    <property type="component" value="Unassembled WGS sequence"/>
</dbReference>
<keyword evidence="2" id="KW-0238">DNA-binding</keyword>
<keyword evidence="3" id="KW-0804">Transcription</keyword>
<reference evidence="6" key="2">
    <citation type="submission" date="2023-07" db="EMBL/GenBank/DDBJ databases">
        <authorList>
            <person name="Yang W."/>
            <person name="Chen J."/>
            <person name="Ji P."/>
            <person name="Hu F."/>
        </authorList>
    </citation>
    <scope>NUCLEOTIDE SEQUENCE</scope>
    <source>
        <strain evidence="6">CRE-138-0111</strain>
    </source>
</reference>
<evidence type="ECO:0000313" key="6">
    <source>
        <dbReference type="EMBL" id="MDO7855484.1"/>
    </source>
</evidence>
<dbReference type="CDD" id="cd07377">
    <property type="entry name" value="WHTH_GntR"/>
    <property type="match status" value="1"/>
</dbReference>
<dbReference type="Pfam" id="PF07702">
    <property type="entry name" value="UTRA"/>
    <property type="match status" value="1"/>
</dbReference>
<reference evidence="5" key="1">
    <citation type="submission" date="2023-03" db="EMBL/GenBank/DDBJ databases">
        <title>a new species belonging to Providencia genus.</title>
        <authorList>
            <person name="Yang W."/>
            <person name="Hu F."/>
            <person name="Shen S."/>
            <person name="Ding L."/>
            <person name="Yin D."/>
        </authorList>
    </citation>
    <scope>NUCLEOTIDE SEQUENCE</scope>
    <source>
        <strain evidence="5">CRE-3FA-0001</strain>
    </source>
</reference>
<dbReference type="Pfam" id="PF00392">
    <property type="entry name" value="GntR"/>
    <property type="match status" value="1"/>
</dbReference>
<dbReference type="SUPFAM" id="SSF64288">
    <property type="entry name" value="Chorismate lyase-like"/>
    <property type="match status" value="1"/>
</dbReference>
<evidence type="ECO:0000256" key="3">
    <source>
        <dbReference type="ARBA" id="ARBA00023163"/>
    </source>
</evidence>
<dbReference type="Gene3D" id="1.10.10.10">
    <property type="entry name" value="Winged helix-like DNA-binding domain superfamily/Winged helix DNA-binding domain"/>
    <property type="match status" value="1"/>
</dbReference>
<evidence type="ECO:0000313" key="8">
    <source>
        <dbReference type="Proteomes" id="UP001176478"/>
    </source>
</evidence>
<organism evidence="5 7">
    <name type="scientific">Providencia huashanensis</name>
    <dbReference type="NCBI Taxonomy" id="3037798"/>
    <lineage>
        <taxon>Bacteria</taxon>
        <taxon>Pseudomonadati</taxon>
        <taxon>Pseudomonadota</taxon>
        <taxon>Gammaproteobacteria</taxon>
        <taxon>Enterobacterales</taxon>
        <taxon>Morganellaceae</taxon>
        <taxon>Providencia</taxon>
    </lineage>
</organism>
<evidence type="ECO:0000313" key="5">
    <source>
        <dbReference type="EMBL" id="MDG4694634.1"/>
    </source>
</evidence>
<dbReference type="Proteomes" id="UP001176478">
    <property type="component" value="Unassembled WGS sequence"/>
</dbReference>
<dbReference type="InterPro" id="IPR036390">
    <property type="entry name" value="WH_DNA-bd_sf"/>
</dbReference>
<feature type="domain" description="HTH gntR-type" evidence="4">
    <location>
        <begin position="8"/>
        <end position="76"/>
    </location>
</feature>
<dbReference type="InterPro" id="IPR000524">
    <property type="entry name" value="Tscrpt_reg_HTH_GntR"/>
</dbReference>
<name>A0AA42FHN7_9GAMM</name>
<gene>
    <name evidence="5" type="ORF">P7V44_00100</name>
    <name evidence="6" type="ORF">Q5E86_03650</name>
</gene>
<reference evidence="6" key="3">
    <citation type="journal article" date="2024" name="Int. J. Antimicrob. Agents">
        <title>Identification of a novel Providencia species showing multi-drug-resistant in three patients with hospital-acquired infection.</title>
        <authorList>
            <person name="Yang W."/>
            <person name="Chen J."/>
            <person name="Yang F."/>
            <person name="Ji P."/>
            <person name="Shen S."/>
            <person name="Yin D."/>
            <person name="Hu F."/>
        </authorList>
    </citation>
    <scope>NUCLEOTIDE SEQUENCE</scope>
    <source>
        <strain evidence="6">CRE-138-0111</strain>
    </source>
</reference>
<dbReference type="EMBL" id="JAUQTG010000001">
    <property type="protein sequence ID" value="MDO7855484.1"/>
    <property type="molecule type" value="Genomic_DNA"/>
</dbReference>
<dbReference type="EMBL" id="JARRYG010000001">
    <property type="protein sequence ID" value="MDG4694634.1"/>
    <property type="molecule type" value="Genomic_DNA"/>
</dbReference>
<dbReference type="PROSITE" id="PS50949">
    <property type="entry name" value="HTH_GNTR"/>
    <property type="match status" value="1"/>
</dbReference>
<dbReference type="RefSeq" id="WP_129465971.1">
    <property type="nucleotide sequence ID" value="NZ_JARRYG010000001.1"/>
</dbReference>
<evidence type="ECO:0000259" key="4">
    <source>
        <dbReference type="PROSITE" id="PS50949"/>
    </source>
</evidence>
<evidence type="ECO:0000256" key="1">
    <source>
        <dbReference type="ARBA" id="ARBA00023015"/>
    </source>
</evidence>
<dbReference type="AlphaFoldDB" id="A0AA42FHN7"/>
<dbReference type="Gene3D" id="3.40.1410.10">
    <property type="entry name" value="Chorismate lyase-like"/>
    <property type="match status" value="1"/>
</dbReference>
<dbReference type="GO" id="GO:0003700">
    <property type="term" value="F:DNA-binding transcription factor activity"/>
    <property type="evidence" value="ECO:0007669"/>
    <property type="project" value="InterPro"/>
</dbReference>
<dbReference type="GO" id="GO:0003677">
    <property type="term" value="F:DNA binding"/>
    <property type="evidence" value="ECO:0007669"/>
    <property type="project" value="UniProtKB-KW"/>
</dbReference>
<keyword evidence="8" id="KW-1185">Reference proteome</keyword>
<dbReference type="InterPro" id="IPR050679">
    <property type="entry name" value="Bact_HTH_transcr_reg"/>
</dbReference>
<evidence type="ECO:0000256" key="2">
    <source>
        <dbReference type="ARBA" id="ARBA00023125"/>
    </source>
</evidence>
<accession>A0AA42FHN7</accession>
<comment type="caution">
    <text evidence="5">The sequence shown here is derived from an EMBL/GenBank/DDBJ whole genome shotgun (WGS) entry which is preliminary data.</text>
</comment>
<dbReference type="SMART" id="SM00345">
    <property type="entry name" value="HTH_GNTR"/>
    <property type="match status" value="1"/>
</dbReference>
<dbReference type="SUPFAM" id="SSF46785">
    <property type="entry name" value="Winged helix' DNA-binding domain"/>
    <property type="match status" value="1"/>
</dbReference>
<dbReference type="GO" id="GO:0045892">
    <property type="term" value="P:negative regulation of DNA-templated transcription"/>
    <property type="evidence" value="ECO:0007669"/>
    <property type="project" value="TreeGrafter"/>
</dbReference>
<dbReference type="InterPro" id="IPR028978">
    <property type="entry name" value="Chorismate_lyase_/UTRA_dom_sf"/>
</dbReference>
<dbReference type="SMART" id="SM00866">
    <property type="entry name" value="UTRA"/>
    <property type="match status" value="1"/>
</dbReference>
<proteinExistence type="predicted"/>
<dbReference type="InterPro" id="IPR011663">
    <property type="entry name" value="UTRA"/>
</dbReference>
<protein>
    <submittedName>
        <fullName evidence="5">GntR family transcriptional regulator</fullName>
    </submittedName>
</protein>
<sequence length="249" mass="27849">MNINPEHLPLYAKIESALAADISNGIYPPGSQLPPEDRLIERFNASRTTVRKAIENLVLREQIEIRRGKGTFVTMPKINQELTELTGFVEDMQALGRIPTARLLDKQIVSADTHVAEQLGILPGSAVMRLQRVRLADGIAMSFDETYLPQEIGEKIITHDLDAEPIFSLLEDKYAIPLTEAEYRLAAITAPSNVALALNIDTGSAIFLIERTSYTTGHQPIDYEKLYYRGDLISFATRLTRRPRTSQKA</sequence>
<keyword evidence="1" id="KW-0805">Transcription regulation</keyword>
<dbReference type="InterPro" id="IPR036388">
    <property type="entry name" value="WH-like_DNA-bd_sf"/>
</dbReference>
<evidence type="ECO:0000313" key="7">
    <source>
        <dbReference type="Proteomes" id="UP001156701"/>
    </source>
</evidence>
<dbReference type="PANTHER" id="PTHR44846">
    <property type="entry name" value="MANNOSYL-D-GLYCERATE TRANSPORT/METABOLISM SYSTEM REPRESSOR MNGR-RELATED"/>
    <property type="match status" value="1"/>
</dbReference>